<dbReference type="AlphaFoldDB" id="A0A428MQC6"/>
<keyword evidence="2" id="KW-0238">DNA-binding</keyword>
<name>A0A428MQC6_9BACT</name>
<keyword evidence="1" id="KW-0805">Transcription regulation</keyword>
<evidence type="ECO:0000313" key="5">
    <source>
        <dbReference type="EMBL" id="RSL19112.1"/>
    </source>
</evidence>
<dbReference type="Gene3D" id="1.10.10.60">
    <property type="entry name" value="Homeodomain-like"/>
    <property type="match status" value="2"/>
</dbReference>
<dbReference type="EMBL" id="RSDW01000001">
    <property type="protein sequence ID" value="RSL19112.1"/>
    <property type="molecule type" value="Genomic_DNA"/>
</dbReference>
<dbReference type="PANTHER" id="PTHR46796">
    <property type="entry name" value="HTH-TYPE TRANSCRIPTIONAL ACTIVATOR RHAS-RELATED"/>
    <property type="match status" value="1"/>
</dbReference>
<organism evidence="5 6">
    <name type="scientific">Edaphobacter aggregans</name>
    <dbReference type="NCBI Taxonomy" id="570835"/>
    <lineage>
        <taxon>Bacteria</taxon>
        <taxon>Pseudomonadati</taxon>
        <taxon>Acidobacteriota</taxon>
        <taxon>Terriglobia</taxon>
        <taxon>Terriglobales</taxon>
        <taxon>Acidobacteriaceae</taxon>
        <taxon>Edaphobacter</taxon>
    </lineage>
</organism>
<dbReference type="PROSITE" id="PS01124">
    <property type="entry name" value="HTH_ARAC_FAMILY_2"/>
    <property type="match status" value="1"/>
</dbReference>
<evidence type="ECO:0000256" key="2">
    <source>
        <dbReference type="ARBA" id="ARBA00023125"/>
    </source>
</evidence>
<protein>
    <submittedName>
        <fullName evidence="5">AraC family transcriptional regulator</fullName>
    </submittedName>
</protein>
<dbReference type="Proteomes" id="UP000269669">
    <property type="component" value="Unassembled WGS sequence"/>
</dbReference>
<keyword evidence="3" id="KW-0804">Transcription</keyword>
<accession>A0A428MQC6</accession>
<dbReference type="GO" id="GO:0003700">
    <property type="term" value="F:DNA-binding transcription factor activity"/>
    <property type="evidence" value="ECO:0007669"/>
    <property type="project" value="InterPro"/>
</dbReference>
<evidence type="ECO:0000256" key="3">
    <source>
        <dbReference type="ARBA" id="ARBA00023163"/>
    </source>
</evidence>
<proteinExistence type="predicted"/>
<keyword evidence="6" id="KW-1185">Reference proteome</keyword>
<dbReference type="PANTHER" id="PTHR46796:SF14">
    <property type="entry name" value="TRANSCRIPTIONAL REGULATORY PROTEIN"/>
    <property type="match status" value="1"/>
</dbReference>
<dbReference type="SMART" id="SM00342">
    <property type="entry name" value="HTH_ARAC"/>
    <property type="match status" value="1"/>
</dbReference>
<evidence type="ECO:0000259" key="4">
    <source>
        <dbReference type="PROSITE" id="PS01124"/>
    </source>
</evidence>
<gene>
    <name evidence="5" type="ORF">EDE15_4744</name>
</gene>
<evidence type="ECO:0000256" key="1">
    <source>
        <dbReference type="ARBA" id="ARBA00023015"/>
    </source>
</evidence>
<evidence type="ECO:0000313" key="6">
    <source>
        <dbReference type="Proteomes" id="UP000269669"/>
    </source>
</evidence>
<dbReference type="InterPro" id="IPR009057">
    <property type="entry name" value="Homeodomain-like_sf"/>
</dbReference>
<dbReference type="InterPro" id="IPR050204">
    <property type="entry name" value="AraC_XylS_family_regulators"/>
</dbReference>
<comment type="caution">
    <text evidence="5">The sequence shown here is derived from an EMBL/GenBank/DDBJ whole genome shotgun (WGS) entry which is preliminary data.</text>
</comment>
<feature type="domain" description="HTH araC/xylS-type" evidence="4">
    <location>
        <begin position="194"/>
        <end position="292"/>
    </location>
</feature>
<dbReference type="Pfam" id="PF12833">
    <property type="entry name" value="HTH_18"/>
    <property type="match status" value="1"/>
</dbReference>
<sequence>MQVSAGSDTFEFRSSHGMKAAHSRLRTFAGIAVRHLQHFNYPGRAWHDLSGPQDTLTVVLAEIGGRCEARTNLHRPAALQRQRPNHISFVPAEIRVWGYTDNMESVRELRLSFDRKSLRDWFGPDLDPGKARNPELMFHDKRAVECARLLAAACDASAPSTGLYGEGLTIALLSACFQGRPPKRNSGLSVSQLRLVLDFIHEHLDLSVSVFQLARLVDLSSSQFARMFKASTGVSPHRYQLNTRIGKAQELLLTKRESPSMVAVATGFADQSHFTRTFKRVTGATPHEWQQNRTPRGWDMATLVRFGSI</sequence>
<dbReference type="InterPro" id="IPR018060">
    <property type="entry name" value="HTH_AraC"/>
</dbReference>
<dbReference type="GO" id="GO:0043565">
    <property type="term" value="F:sequence-specific DNA binding"/>
    <property type="evidence" value="ECO:0007669"/>
    <property type="project" value="InterPro"/>
</dbReference>
<reference evidence="5 6" key="1">
    <citation type="submission" date="2018-12" db="EMBL/GenBank/DDBJ databases">
        <title>Sequencing of bacterial isolates from soil warming experiment in Harvard Forest, Massachusetts, USA.</title>
        <authorList>
            <person name="Deangelis K."/>
        </authorList>
    </citation>
    <scope>NUCLEOTIDE SEQUENCE [LARGE SCALE GENOMIC DNA]</scope>
    <source>
        <strain evidence="5 6">EB153</strain>
    </source>
</reference>
<dbReference type="SUPFAM" id="SSF46689">
    <property type="entry name" value="Homeodomain-like"/>
    <property type="match status" value="2"/>
</dbReference>